<dbReference type="InterPro" id="IPR032807">
    <property type="entry name" value="GNVR"/>
</dbReference>
<keyword evidence="6 9" id="KW-1133">Transmembrane helix</keyword>
<evidence type="ECO:0000256" key="4">
    <source>
        <dbReference type="ARBA" id="ARBA00022741"/>
    </source>
</evidence>
<dbReference type="CDD" id="cd05387">
    <property type="entry name" value="BY-kinase"/>
    <property type="match status" value="1"/>
</dbReference>
<evidence type="ECO:0000259" key="11">
    <source>
        <dbReference type="Pfam" id="PF02706"/>
    </source>
</evidence>
<feature type="coiled-coil region" evidence="8">
    <location>
        <begin position="223"/>
        <end position="250"/>
    </location>
</feature>
<dbReference type="InterPro" id="IPR002586">
    <property type="entry name" value="CobQ/CobB/MinD/ParA_Nub-bd_dom"/>
</dbReference>
<evidence type="ECO:0000256" key="6">
    <source>
        <dbReference type="ARBA" id="ARBA00022989"/>
    </source>
</evidence>
<keyword evidence="3 9" id="KW-0812">Transmembrane</keyword>
<dbReference type="AlphaFoldDB" id="A0A7U4JBR5"/>
<dbReference type="InterPro" id="IPR003856">
    <property type="entry name" value="LPS_length_determ_N"/>
</dbReference>
<dbReference type="OrthoDB" id="230260at2"/>
<accession>A0A7U4JBR5</accession>
<dbReference type="NCBIfam" id="TIGR01007">
    <property type="entry name" value="eps_fam"/>
    <property type="match status" value="1"/>
</dbReference>
<keyword evidence="4" id="KW-0547">Nucleotide-binding</keyword>
<keyword evidence="8" id="KW-0175">Coiled coil</keyword>
<keyword evidence="14" id="KW-1185">Reference proteome</keyword>
<evidence type="ECO:0000256" key="5">
    <source>
        <dbReference type="ARBA" id="ARBA00022840"/>
    </source>
</evidence>
<reference evidence="13 14" key="1">
    <citation type="journal article" date="2015" name="Int. J. Syst. Evol. Microbiol.">
        <title>Sphingomonas hengshuiensis sp. nov., isolated from lake wetland.</title>
        <authorList>
            <person name="Wei S."/>
            <person name="Wang T."/>
            <person name="Liu H."/>
            <person name="Zhang C."/>
            <person name="Guo J."/>
            <person name="Wang Q."/>
            <person name="Liang K."/>
            <person name="Zhang Z."/>
        </authorList>
    </citation>
    <scope>NUCLEOTIDE SEQUENCE [LARGE SCALE GENOMIC DNA]</scope>
    <source>
        <strain evidence="13 14">WHSC-8</strain>
    </source>
</reference>
<evidence type="ECO:0000259" key="12">
    <source>
        <dbReference type="Pfam" id="PF13807"/>
    </source>
</evidence>
<evidence type="ECO:0008006" key="15">
    <source>
        <dbReference type="Google" id="ProtNLM"/>
    </source>
</evidence>
<dbReference type="Pfam" id="PF13807">
    <property type="entry name" value="GNVR"/>
    <property type="match status" value="1"/>
</dbReference>
<dbReference type="InterPro" id="IPR050445">
    <property type="entry name" value="Bact_polysacc_biosynth/exp"/>
</dbReference>
<dbReference type="InterPro" id="IPR027417">
    <property type="entry name" value="P-loop_NTPase"/>
</dbReference>
<evidence type="ECO:0000313" key="13">
    <source>
        <dbReference type="EMBL" id="AJP73892.1"/>
    </source>
</evidence>
<dbReference type="RefSeq" id="WP_044335089.1">
    <property type="nucleotide sequence ID" value="NZ_CP010836.1"/>
</dbReference>
<evidence type="ECO:0000259" key="10">
    <source>
        <dbReference type="Pfam" id="PF01656"/>
    </source>
</evidence>
<dbReference type="Proteomes" id="UP000032300">
    <property type="component" value="Chromosome"/>
</dbReference>
<dbReference type="PANTHER" id="PTHR32309:SF13">
    <property type="entry name" value="FERRIC ENTEROBACTIN TRANSPORT PROTEIN FEPE"/>
    <property type="match status" value="1"/>
</dbReference>
<dbReference type="Pfam" id="PF01656">
    <property type="entry name" value="CbiA"/>
    <property type="match status" value="1"/>
</dbReference>
<evidence type="ECO:0000256" key="7">
    <source>
        <dbReference type="ARBA" id="ARBA00023136"/>
    </source>
</evidence>
<dbReference type="Gene3D" id="3.40.50.300">
    <property type="entry name" value="P-loop containing nucleotide triphosphate hydrolases"/>
    <property type="match status" value="1"/>
</dbReference>
<evidence type="ECO:0000256" key="2">
    <source>
        <dbReference type="ARBA" id="ARBA00022475"/>
    </source>
</evidence>
<feature type="transmembrane region" description="Helical" evidence="9">
    <location>
        <begin position="54"/>
        <end position="78"/>
    </location>
</feature>
<evidence type="ECO:0000313" key="14">
    <source>
        <dbReference type="Proteomes" id="UP000032300"/>
    </source>
</evidence>
<proteinExistence type="predicted"/>
<feature type="domain" description="Polysaccharide chain length determinant N-terminal" evidence="11">
    <location>
        <begin position="41"/>
        <end position="132"/>
    </location>
</feature>
<evidence type="ECO:0000256" key="3">
    <source>
        <dbReference type="ARBA" id="ARBA00022692"/>
    </source>
</evidence>
<keyword evidence="2" id="KW-1003">Cell membrane</keyword>
<dbReference type="GO" id="GO:0004713">
    <property type="term" value="F:protein tyrosine kinase activity"/>
    <property type="evidence" value="ECO:0007669"/>
    <property type="project" value="TreeGrafter"/>
</dbReference>
<organism evidence="13 14">
    <name type="scientific">Sphingomonas hengshuiensis</name>
    <dbReference type="NCBI Taxonomy" id="1609977"/>
    <lineage>
        <taxon>Bacteria</taxon>
        <taxon>Pseudomonadati</taxon>
        <taxon>Pseudomonadota</taxon>
        <taxon>Alphaproteobacteria</taxon>
        <taxon>Sphingomonadales</taxon>
        <taxon>Sphingomonadaceae</taxon>
        <taxon>Sphingomonas</taxon>
    </lineage>
</organism>
<dbReference type="SUPFAM" id="SSF52540">
    <property type="entry name" value="P-loop containing nucleoside triphosphate hydrolases"/>
    <property type="match status" value="1"/>
</dbReference>
<evidence type="ECO:0000256" key="9">
    <source>
        <dbReference type="SAM" id="Phobius"/>
    </source>
</evidence>
<evidence type="ECO:0000256" key="8">
    <source>
        <dbReference type="SAM" id="Coils"/>
    </source>
</evidence>
<feature type="domain" description="CobQ/CobB/MinD/ParA nucleotide binding" evidence="10">
    <location>
        <begin position="553"/>
        <end position="722"/>
    </location>
</feature>
<sequence length="747" mass="79986">MTGYRPTDDAVGYPLTGGHGRDVLENVLLDDSEGSSRLSMKLTEMLWVLSRNRWLAGAVVVIGLALSIVATVLSTPLYRATASVQINQQMPTILEGADVEPAVAMSDANRFIEGQRRVLTSRTLARRVVDELGLARTTAFAKTMGARRVDGGSSKAALEARREQAIDLMLANLDAKLPISSRVADISFDSPDPALAARVANRYADSFISMSLETKVGASDYARDFLADQLEESRRRLEESQQKLIDYSRAEGVIDSSQSGGGSAETAEAPPSLSASNLVALNTAYTEARTRRVLAEQELRGMAGASARSLPQALANPTIQALQQLRAERKAALDDLSQRYIATYPAVRQAAAQVTDLDRSINAQLSEIRASINHSYTVARDQEAALASAVANAQQLALADQGKRIQYNILKNEVDSNRSFRNTLLQRSREIGAAAALTLNNISIIDRAEVPVRSIYPKPLQNLAIGLALSFALAVVLILGREAFQDVIRTPEDVRAKLGLPVIGIVPLATKGMDVLPQLKMPKSPLTEAYNAARTSLEFATATGLPRSLLLISTLPGEGKTTSAIAIARSMAAVGQNVLLVDGDMRVPSLHRVLDLDNAVGLSSILTNQSAIQGAVQGSELLGFDILTSGPIPPNPVQLLSGEALGQAMTEFAAYDNVVIDGVPVSGFADALLYANTVDGVVFLVESGRAKTAQIKATLRRIMSVGVTPIGVLLTKFDPRHAGYSYAYDSYYHKNEPATIDANREAA</sequence>
<dbReference type="GO" id="GO:0005886">
    <property type="term" value="C:plasma membrane"/>
    <property type="evidence" value="ECO:0007669"/>
    <property type="project" value="UniProtKB-SubCell"/>
</dbReference>
<dbReference type="PANTHER" id="PTHR32309">
    <property type="entry name" value="TYROSINE-PROTEIN KINASE"/>
    <property type="match status" value="1"/>
</dbReference>
<dbReference type="InterPro" id="IPR005702">
    <property type="entry name" value="Wzc-like_C"/>
</dbReference>
<feature type="domain" description="Tyrosine-protein kinase G-rich" evidence="12">
    <location>
        <begin position="410"/>
        <end position="483"/>
    </location>
</feature>
<dbReference type="GO" id="GO:0005524">
    <property type="term" value="F:ATP binding"/>
    <property type="evidence" value="ECO:0007669"/>
    <property type="project" value="UniProtKB-KW"/>
</dbReference>
<protein>
    <recommendedName>
        <fullName evidence="15">Exopolysaccharide biosynthesis protein</fullName>
    </recommendedName>
</protein>
<keyword evidence="5" id="KW-0067">ATP-binding</keyword>
<comment type="subcellular location">
    <subcellularLocation>
        <location evidence="1">Cell membrane</location>
        <topology evidence="1">Multi-pass membrane protein</topology>
    </subcellularLocation>
</comment>
<keyword evidence="7 9" id="KW-0472">Membrane</keyword>
<reference evidence="13 14" key="2">
    <citation type="submission" date="2015-02" db="EMBL/GenBank/DDBJ databases">
        <title>The complete genome of Sphingomonas hengshuiensis sp. WHSC-8 isolated from soil of Hengshui Lake.</title>
        <authorList>
            <person name="Wei S."/>
            <person name="Guo J."/>
            <person name="Su C."/>
            <person name="Wu R."/>
            <person name="Zhang Z."/>
            <person name="Liang K."/>
            <person name="Li H."/>
            <person name="Wang T."/>
            <person name="Liu H."/>
            <person name="Zhang C."/>
            <person name="Li Z."/>
            <person name="Wang Q."/>
            <person name="Meng J."/>
        </authorList>
    </citation>
    <scope>NUCLEOTIDE SEQUENCE [LARGE SCALE GENOMIC DNA]</scope>
    <source>
        <strain evidence="13 14">WHSC-8</strain>
    </source>
</reference>
<dbReference type="Pfam" id="PF02706">
    <property type="entry name" value="Wzz"/>
    <property type="match status" value="1"/>
</dbReference>
<name>A0A7U4JBR5_9SPHN</name>
<dbReference type="KEGG" id="sphi:TS85_21960"/>
<gene>
    <name evidence="13" type="ORF">TS85_21960</name>
</gene>
<dbReference type="EMBL" id="CP010836">
    <property type="protein sequence ID" value="AJP73892.1"/>
    <property type="molecule type" value="Genomic_DNA"/>
</dbReference>
<evidence type="ECO:0000256" key="1">
    <source>
        <dbReference type="ARBA" id="ARBA00004651"/>
    </source>
</evidence>